<keyword evidence="3" id="KW-1185">Reference proteome</keyword>
<feature type="signal peptide" evidence="1">
    <location>
        <begin position="1"/>
        <end position="19"/>
    </location>
</feature>
<reference evidence="3" key="1">
    <citation type="journal article" date="2019" name="Int. J. Syst. Evol. Microbiol.">
        <title>The Global Catalogue of Microorganisms (GCM) 10K type strain sequencing project: providing services to taxonomists for standard genome sequencing and annotation.</title>
        <authorList>
            <consortium name="The Broad Institute Genomics Platform"/>
            <consortium name="The Broad Institute Genome Sequencing Center for Infectious Disease"/>
            <person name="Wu L."/>
            <person name="Ma J."/>
        </authorList>
    </citation>
    <scope>NUCLEOTIDE SEQUENCE [LARGE SCALE GENOMIC DNA]</scope>
    <source>
        <strain evidence="3">KCTC 52416</strain>
    </source>
</reference>
<proteinExistence type="predicted"/>
<evidence type="ECO:0000313" key="2">
    <source>
        <dbReference type="EMBL" id="MFC3199508.1"/>
    </source>
</evidence>
<name>A0ABV7JTA9_9SPHI</name>
<sequence>MVNKATKASLFAFSLLCLAGLSGCKKHWEDDKLQIARESYTGDQLRIDGFYVKGNTILSIYVLYENGILLVGDSFDANELEARAAEMQTSEWQAVTKKCKFCWGAFTVRGDEIMYERWVPPSGGGFPTFTWKGTITSDTEFVMTSLRDNRKGKTEAINEVYRFVEFEHKPDSTNPFVK</sequence>
<accession>A0ABV7JTA9</accession>
<evidence type="ECO:0000256" key="1">
    <source>
        <dbReference type="SAM" id="SignalP"/>
    </source>
</evidence>
<keyword evidence="1" id="KW-0732">Signal</keyword>
<comment type="caution">
    <text evidence="2">The sequence shown here is derived from an EMBL/GenBank/DDBJ whole genome shotgun (WGS) entry which is preliminary data.</text>
</comment>
<gene>
    <name evidence="2" type="ORF">ACFOET_17960</name>
</gene>
<dbReference type="EMBL" id="JBHRTA010000054">
    <property type="protein sequence ID" value="MFC3199508.1"/>
    <property type="molecule type" value="Genomic_DNA"/>
</dbReference>
<dbReference type="RefSeq" id="WP_379025208.1">
    <property type="nucleotide sequence ID" value="NZ_JBHRTA010000054.1"/>
</dbReference>
<dbReference type="Proteomes" id="UP001595526">
    <property type="component" value="Unassembled WGS sequence"/>
</dbReference>
<evidence type="ECO:0000313" key="3">
    <source>
        <dbReference type="Proteomes" id="UP001595526"/>
    </source>
</evidence>
<protein>
    <recommendedName>
        <fullName evidence="4">Lipoprotein</fullName>
    </recommendedName>
</protein>
<organism evidence="2 3">
    <name type="scientific">Parapedobacter deserti</name>
    <dbReference type="NCBI Taxonomy" id="1912957"/>
    <lineage>
        <taxon>Bacteria</taxon>
        <taxon>Pseudomonadati</taxon>
        <taxon>Bacteroidota</taxon>
        <taxon>Sphingobacteriia</taxon>
        <taxon>Sphingobacteriales</taxon>
        <taxon>Sphingobacteriaceae</taxon>
        <taxon>Parapedobacter</taxon>
    </lineage>
</organism>
<feature type="chain" id="PRO_5046752014" description="Lipoprotein" evidence="1">
    <location>
        <begin position="20"/>
        <end position="178"/>
    </location>
</feature>
<dbReference type="PROSITE" id="PS51257">
    <property type="entry name" value="PROKAR_LIPOPROTEIN"/>
    <property type="match status" value="1"/>
</dbReference>
<evidence type="ECO:0008006" key="4">
    <source>
        <dbReference type="Google" id="ProtNLM"/>
    </source>
</evidence>